<reference evidence="12" key="1">
    <citation type="submission" date="2016-11" db="EMBL/GenBank/DDBJ databases">
        <authorList>
            <person name="Varghese N."/>
            <person name="Submissions S."/>
        </authorList>
    </citation>
    <scope>NUCLEOTIDE SEQUENCE [LARGE SCALE GENOMIC DNA]</scope>
    <source>
        <strain evidence="12">DSM 9756</strain>
    </source>
</reference>
<dbReference type="Pfam" id="PF25601">
    <property type="entry name" value="AAA_lid_14"/>
    <property type="match status" value="1"/>
</dbReference>
<dbReference type="PANTHER" id="PTHR32071:SF117">
    <property type="entry name" value="PTS-DEPENDENT DIHYDROXYACETONE KINASE OPERON REGULATORY PROTEIN-RELATED"/>
    <property type="match status" value="1"/>
</dbReference>
<evidence type="ECO:0000256" key="2">
    <source>
        <dbReference type="ARBA" id="ARBA00022840"/>
    </source>
</evidence>
<dbReference type="FunFam" id="3.40.50.300:FF:000006">
    <property type="entry name" value="DNA-binding transcriptional regulator NtrC"/>
    <property type="match status" value="1"/>
</dbReference>
<keyword evidence="8" id="KW-1133">Transmembrane helix</keyword>
<dbReference type="PROSITE" id="PS50045">
    <property type="entry name" value="SIGMA54_INTERACT_4"/>
    <property type="match status" value="1"/>
</dbReference>
<dbReference type="GO" id="GO:0016020">
    <property type="term" value="C:membrane"/>
    <property type="evidence" value="ECO:0007669"/>
    <property type="project" value="InterPro"/>
</dbReference>
<dbReference type="GO" id="GO:0007165">
    <property type="term" value="P:signal transduction"/>
    <property type="evidence" value="ECO:0007669"/>
    <property type="project" value="InterPro"/>
</dbReference>
<dbReference type="Gene3D" id="3.40.50.300">
    <property type="entry name" value="P-loop containing nucleotide triphosphate hydrolases"/>
    <property type="match status" value="1"/>
</dbReference>
<dbReference type="Gene3D" id="6.10.340.10">
    <property type="match status" value="1"/>
</dbReference>
<feature type="domain" description="Sigma-54 factor interaction" evidence="9">
    <location>
        <begin position="428"/>
        <end position="657"/>
    </location>
</feature>
<evidence type="ECO:0000313" key="12">
    <source>
        <dbReference type="Proteomes" id="UP000184076"/>
    </source>
</evidence>
<dbReference type="PANTHER" id="PTHR32071">
    <property type="entry name" value="TRANSCRIPTIONAL REGULATORY PROTEIN"/>
    <property type="match status" value="1"/>
</dbReference>
<evidence type="ECO:0000256" key="6">
    <source>
        <dbReference type="ARBA" id="ARBA00023163"/>
    </source>
</evidence>
<dbReference type="Pfam" id="PF00672">
    <property type="entry name" value="HAMP"/>
    <property type="match status" value="1"/>
</dbReference>
<dbReference type="PROSITE" id="PS00688">
    <property type="entry name" value="SIGMA54_INTERACT_3"/>
    <property type="match status" value="1"/>
</dbReference>
<dbReference type="InterPro" id="IPR058031">
    <property type="entry name" value="AAA_lid_NorR"/>
</dbReference>
<dbReference type="Proteomes" id="UP000184076">
    <property type="component" value="Unassembled WGS sequence"/>
</dbReference>
<evidence type="ECO:0000256" key="7">
    <source>
        <dbReference type="SAM" id="Coils"/>
    </source>
</evidence>
<dbReference type="EMBL" id="FQVB01000004">
    <property type="protein sequence ID" value="SHE49622.1"/>
    <property type="molecule type" value="Genomic_DNA"/>
</dbReference>
<sequence length="732" mass="81962">MRLHSLTTRLLLGLALSVIVSSLSVATIATERYSRVLMESLRAQARTYGESLAAEAADLVLTNDLVALQHLVDHQVKIHPDLAYMFVEYRGTVLVHSFPQGFPDELRHLHGDLPESQTDVIAVRSREGLRYLDMSVPILDGHGGRLRLGFSEEPHRAQVRRLWWQIMGLTILVLCGAVTAGSLAVRRITKPLARLTEAAGKARQGELAVRVDEDGRDEVALLGRSFNRMMERIERDTERLREQTRELDLAHRRTRTFCEVVQGIGALSSLRDVGPFVIRRLREVLHFQRGLVFLFDDTRENLTVLHEKGHRITGTREVLVWCSALLARVSQPGVHRVDDLPEEIAEMGIAEGSRRDCALVPVAARDGLPFGLFMGWCGSECRCETQPLEIAHAMLTEAAAVLKRAVHQELERRNLQARFASDKDFCGIVGKDPAMQTVFRLIEDVAASDATVLIHGESGTGKELVARAVHLKSLRRQKPFVVINCAAYPATLLESELFGHEKGAFTGANRMRVGRFEEAHGGTVFLDEVGEISASAQIKLLRVLQTRELERLGSNKTITVDVRVVAATNRDLMEEVRSGRFREDLFYRLNVIPIHLPPLRERRNDIPLLARHFLRRFAESHGKVVREFSPDVMRVFLRHPWPGNVRELENTVEHAVVLARGPRVEVSDLPAGVHDPAPGSAPSVSGLSMTDRERVAIEEALRATGGNRKEAARLLGISRSALYNKMKKHRIR</sequence>
<dbReference type="FunFam" id="1.10.8.60:FF:000014">
    <property type="entry name" value="DNA-binding transcriptional regulator NtrC"/>
    <property type="match status" value="1"/>
</dbReference>
<feature type="coiled-coil region" evidence="7">
    <location>
        <begin position="226"/>
        <end position="253"/>
    </location>
</feature>
<accession>A0A1M4TYN2</accession>
<dbReference type="SMART" id="SM00304">
    <property type="entry name" value="HAMP"/>
    <property type="match status" value="1"/>
</dbReference>
<dbReference type="InterPro" id="IPR025662">
    <property type="entry name" value="Sigma_54_int_dom_ATP-bd_1"/>
</dbReference>
<evidence type="ECO:0000256" key="8">
    <source>
        <dbReference type="SAM" id="Phobius"/>
    </source>
</evidence>
<keyword evidence="2" id="KW-0067">ATP-binding</keyword>
<dbReference type="Gene3D" id="1.10.8.60">
    <property type="match status" value="1"/>
</dbReference>
<dbReference type="InterPro" id="IPR025944">
    <property type="entry name" value="Sigma_54_int_dom_CS"/>
</dbReference>
<dbReference type="SUPFAM" id="SSF158472">
    <property type="entry name" value="HAMP domain-like"/>
    <property type="match status" value="1"/>
</dbReference>
<protein>
    <submittedName>
        <fullName evidence="11">DNA-binding transcriptional response regulator, NtrC family, contains REC, AAA-type ATPase, and a Fis-type DNA-binding domains</fullName>
    </submittedName>
</protein>
<proteinExistence type="predicted"/>
<keyword evidence="12" id="KW-1185">Reference proteome</keyword>
<evidence type="ECO:0000256" key="5">
    <source>
        <dbReference type="ARBA" id="ARBA00023159"/>
    </source>
</evidence>
<dbReference type="CDD" id="cd06225">
    <property type="entry name" value="HAMP"/>
    <property type="match status" value="1"/>
</dbReference>
<dbReference type="InterPro" id="IPR009057">
    <property type="entry name" value="Homeodomain-like_sf"/>
</dbReference>
<keyword evidence="8" id="KW-0812">Transmembrane</keyword>
<name>A0A1M4TYN2_9BACT</name>
<dbReference type="PROSITE" id="PS00675">
    <property type="entry name" value="SIGMA54_INTERACT_1"/>
    <property type="match status" value="1"/>
</dbReference>
<keyword evidence="7" id="KW-0175">Coiled coil</keyword>
<dbReference type="AlphaFoldDB" id="A0A1M4TYN2"/>
<dbReference type="SUPFAM" id="SSF46689">
    <property type="entry name" value="Homeodomain-like"/>
    <property type="match status" value="1"/>
</dbReference>
<feature type="transmembrane region" description="Helical" evidence="8">
    <location>
        <begin position="162"/>
        <end position="185"/>
    </location>
</feature>
<dbReference type="SUPFAM" id="SSF52540">
    <property type="entry name" value="P-loop containing nucleoside triphosphate hydrolases"/>
    <property type="match status" value="1"/>
</dbReference>
<keyword evidence="3" id="KW-0805">Transcription regulation</keyword>
<keyword evidence="4 11" id="KW-0238">DNA-binding</keyword>
<gene>
    <name evidence="11" type="ORF">SAMN02745206_00415</name>
</gene>
<evidence type="ECO:0000259" key="9">
    <source>
        <dbReference type="PROSITE" id="PS50045"/>
    </source>
</evidence>
<dbReference type="InterPro" id="IPR003660">
    <property type="entry name" value="HAMP_dom"/>
</dbReference>
<feature type="domain" description="HAMP" evidence="10">
    <location>
        <begin position="186"/>
        <end position="238"/>
    </location>
</feature>
<dbReference type="RefSeq" id="WP_178371879.1">
    <property type="nucleotide sequence ID" value="NZ_FQVB01000004.1"/>
</dbReference>
<dbReference type="InterPro" id="IPR003593">
    <property type="entry name" value="AAA+_ATPase"/>
</dbReference>
<dbReference type="GO" id="GO:0006355">
    <property type="term" value="P:regulation of DNA-templated transcription"/>
    <property type="evidence" value="ECO:0007669"/>
    <property type="project" value="InterPro"/>
</dbReference>
<dbReference type="Pfam" id="PF02954">
    <property type="entry name" value="HTH_8"/>
    <property type="match status" value="1"/>
</dbReference>
<dbReference type="GO" id="GO:0005524">
    <property type="term" value="F:ATP binding"/>
    <property type="evidence" value="ECO:0007669"/>
    <property type="project" value="UniProtKB-KW"/>
</dbReference>
<dbReference type="Pfam" id="PF00158">
    <property type="entry name" value="Sigma54_activat"/>
    <property type="match status" value="1"/>
</dbReference>
<dbReference type="CDD" id="cd00009">
    <property type="entry name" value="AAA"/>
    <property type="match status" value="1"/>
</dbReference>
<keyword evidence="1" id="KW-0547">Nucleotide-binding</keyword>
<organism evidence="11 12">
    <name type="scientific">Desulfacinum infernum DSM 9756</name>
    <dbReference type="NCBI Taxonomy" id="1121391"/>
    <lineage>
        <taxon>Bacteria</taxon>
        <taxon>Pseudomonadati</taxon>
        <taxon>Thermodesulfobacteriota</taxon>
        <taxon>Syntrophobacteria</taxon>
        <taxon>Syntrophobacterales</taxon>
        <taxon>Syntrophobacteraceae</taxon>
        <taxon>Desulfacinum</taxon>
    </lineage>
</organism>
<dbReference type="GO" id="GO:0043565">
    <property type="term" value="F:sequence-specific DNA binding"/>
    <property type="evidence" value="ECO:0007669"/>
    <property type="project" value="InterPro"/>
</dbReference>
<dbReference type="InterPro" id="IPR027417">
    <property type="entry name" value="P-loop_NTPase"/>
</dbReference>
<dbReference type="InterPro" id="IPR002078">
    <property type="entry name" value="Sigma_54_int"/>
</dbReference>
<dbReference type="PROSITE" id="PS50885">
    <property type="entry name" value="HAMP"/>
    <property type="match status" value="1"/>
</dbReference>
<evidence type="ECO:0000256" key="3">
    <source>
        <dbReference type="ARBA" id="ARBA00023015"/>
    </source>
</evidence>
<evidence type="ECO:0000256" key="4">
    <source>
        <dbReference type="ARBA" id="ARBA00023125"/>
    </source>
</evidence>
<dbReference type="PROSITE" id="PS00676">
    <property type="entry name" value="SIGMA54_INTERACT_2"/>
    <property type="match status" value="1"/>
</dbReference>
<dbReference type="STRING" id="1121391.SAMN02745206_00415"/>
<evidence type="ECO:0000313" key="11">
    <source>
        <dbReference type="EMBL" id="SHE49622.1"/>
    </source>
</evidence>
<keyword evidence="5" id="KW-0010">Activator</keyword>
<keyword evidence="6" id="KW-0804">Transcription</keyword>
<dbReference type="InterPro" id="IPR002197">
    <property type="entry name" value="HTH_Fis"/>
</dbReference>
<evidence type="ECO:0000256" key="1">
    <source>
        <dbReference type="ARBA" id="ARBA00022741"/>
    </source>
</evidence>
<dbReference type="Gene3D" id="1.10.10.60">
    <property type="entry name" value="Homeodomain-like"/>
    <property type="match status" value="1"/>
</dbReference>
<dbReference type="SMART" id="SM00382">
    <property type="entry name" value="AAA"/>
    <property type="match status" value="1"/>
</dbReference>
<dbReference type="PRINTS" id="PR01590">
    <property type="entry name" value="HTHFIS"/>
</dbReference>
<dbReference type="InterPro" id="IPR025943">
    <property type="entry name" value="Sigma_54_int_dom_ATP-bd_2"/>
</dbReference>
<keyword evidence="8" id="KW-0472">Membrane</keyword>
<evidence type="ECO:0000259" key="10">
    <source>
        <dbReference type="PROSITE" id="PS50885"/>
    </source>
</evidence>